<reference evidence="1 2" key="1">
    <citation type="submission" date="2023-05" db="EMBL/GenBank/DDBJ databases">
        <title>B98-5 Cell Line De Novo Hybrid Assembly: An Optical Mapping Approach.</title>
        <authorList>
            <person name="Kananen K."/>
            <person name="Auerbach J.A."/>
            <person name="Kautto E."/>
            <person name="Blachly J.S."/>
        </authorList>
    </citation>
    <scope>NUCLEOTIDE SEQUENCE [LARGE SCALE GENOMIC DNA]</scope>
    <source>
        <strain evidence="1">B95-8</strain>
        <tissue evidence="1">Cell line</tissue>
    </source>
</reference>
<evidence type="ECO:0000313" key="1">
    <source>
        <dbReference type="EMBL" id="KAK2091193.1"/>
    </source>
</evidence>
<comment type="caution">
    <text evidence="1">The sequence shown here is derived from an EMBL/GenBank/DDBJ whole genome shotgun (WGS) entry which is preliminary data.</text>
</comment>
<dbReference type="EMBL" id="JASSZA010000016">
    <property type="protein sequence ID" value="KAK2091193.1"/>
    <property type="molecule type" value="Genomic_DNA"/>
</dbReference>
<protein>
    <submittedName>
        <fullName evidence="1">Uncharacterized protein</fullName>
    </submittedName>
</protein>
<organism evidence="1 2">
    <name type="scientific">Saguinus oedipus</name>
    <name type="common">Cotton-top tamarin</name>
    <name type="synonym">Oedipomidas oedipus</name>
    <dbReference type="NCBI Taxonomy" id="9490"/>
    <lineage>
        <taxon>Eukaryota</taxon>
        <taxon>Metazoa</taxon>
        <taxon>Chordata</taxon>
        <taxon>Craniata</taxon>
        <taxon>Vertebrata</taxon>
        <taxon>Euteleostomi</taxon>
        <taxon>Mammalia</taxon>
        <taxon>Eutheria</taxon>
        <taxon>Euarchontoglires</taxon>
        <taxon>Primates</taxon>
        <taxon>Haplorrhini</taxon>
        <taxon>Platyrrhini</taxon>
        <taxon>Cebidae</taxon>
        <taxon>Callitrichinae</taxon>
        <taxon>Saguinus</taxon>
    </lineage>
</organism>
<proteinExistence type="predicted"/>
<dbReference type="Proteomes" id="UP001266305">
    <property type="component" value="Unassembled WGS sequence"/>
</dbReference>
<evidence type="ECO:0000313" key="2">
    <source>
        <dbReference type="Proteomes" id="UP001266305"/>
    </source>
</evidence>
<sequence>MVSGQGFSRYASPTSSSLALGEQPLTAPNAGSFWEPGCCAGQLYKASDGVFLKLDEHNMELPCASDVRRVQSGGGALRDVANGVHPWMLLTDVMEVALAPSAKISAPSMWDLASATEGTMDLAMILPALPPGSPIMREEAVPDPDTPGVMCLTWTSRQGQARAVL</sequence>
<name>A0ABQ9U3F5_SAGOE</name>
<accession>A0ABQ9U3F5</accession>
<gene>
    <name evidence="1" type="ORF">P7K49_030477</name>
</gene>
<keyword evidence="2" id="KW-1185">Reference proteome</keyword>